<keyword evidence="1" id="KW-0472">Membrane</keyword>
<evidence type="ECO:0000313" key="3">
    <source>
        <dbReference type="Proteomes" id="UP000235371"/>
    </source>
</evidence>
<keyword evidence="1" id="KW-0812">Transmembrane</keyword>
<reference evidence="2 3" key="1">
    <citation type="submission" date="2016-04" db="EMBL/GenBank/DDBJ databases">
        <title>A degradative enzymes factory behind the ericoid mycorrhizal symbiosis.</title>
        <authorList>
            <consortium name="DOE Joint Genome Institute"/>
            <person name="Martino E."/>
            <person name="Morin E."/>
            <person name="Grelet G."/>
            <person name="Kuo A."/>
            <person name="Kohler A."/>
            <person name="Daghino S."/>
            <person name="Barry K."/>
            <person name="Choi C."/>
            <person name="Cichocki N."/>
            <person name="Clum A."/>
            <person name="Copeland A."/>
            <person name="Hainaut M."/>
            <person name="Haridas S."/>
            <person name="Labutti K."/>
            <person name="Lindquist E."/>
            <person name="Lipzen A."/>
            <person name="Khouja H.-R."/>
            <person name="Murat C."/>
            <person name="Ohm R."/>
            <person name="Olson A."/>
            <person name="Spatafora J."/>
            <person name="Veneault-Fourrey C."/>
            <person name="Henrissat B."/>
            <person name="Grigoriev I."/>
            <person name="Martin F."/>
            <person name="Perotto S."/>
        </authorList>
    </citation>
    <scope>NUCLEOTIDE SEQUENCE [LARGE SCALE GENOMIC DNA]</scope>
    <source>
        <strain evidence="2 3">E</strain>
    </source>
</reference>
<accession>A0A2J6ST41</accession>
<keyword evidence="3" id="KW-1185">Reference proteome</keyword>
<keyword evidence="1" id="KW-1133">Transmembrane helix</keyword>
<dbReference type="AlphaFoldDB" id="A0A2J6ST41"/>
<dbReference type="InParanoid" id="A0A2J6ST41"/>
<evidence type="ECO:0000256" key="1">
    <source>
        <dbReference type="SAM" id="Phobius"/>
    </source>
</evidence>
<dbReference type="RefSeq" id="XP_024730813.1">
    <property type="nucleotide sequence ID" value="XM_024870458.1"/>
</dbReference>
<dbReference type="Proteomes" id="UP000235371">
    <property type="component" value="Unassembled WGS sequence"/>
</dbReference>
<sequence>MPSSQEALRSQEGSEKAVVLINSLPVDDCVEGRLHDPRSWRGVVLRIFWFLTVLLLMCVSAASAIKNLWDPSLPYLNVSRLLLVVLYLGIYYGQTSFDIRILYMYQADEFDNHSLYPRHMIQDLHRCSDLDRLCGFYPLGGGDEGNEIHARNNQSPGV</sequence>
<dbReference type="GeneID" id="36578540"/>
<proteinExistence type="predicted"/>
<name>A0A2J6ST41_9HELO</name>
<organism evidence="2 3">
    <name type="scientific">Hyaloscypha bicolor E</name>
    <dbReference type="NCBI Taxonomy" id="1095630"/>
    <lineage>
        <taxon>Eukaryota</taxon>
        <taxon>Fungi</taxon>
        <taxon>Dikarya</taxon>
        <taxon>Ascomycota</taxon>
        <taxon>Pezizomycotina</taxon>
        <taxon>Leotiomycetes</taxon>
        <taxon>Helotiales</taxon>
        <taxon>Hyaloscyphaceae</taxon>
        <taxon>Hyaloscypha</taxon>
        <taxon>Hyaloscypha bicolor</taxon>
    </lineage>
</organism>
<gene>
    <name evidence="2" type="ORF">K444DRAFT_131978</name>
</gene>
<evidence type="ECO:0000313" key="2">
    <source>
        <dbReference type="EMBL" id="PMD53909.1"/>
    </source>
</evidence>
<protein>
    <submittedName>
        <fullName evidence="2">Uncharacterized protein</fullName>
    </submittedName>
</protein>
<feature type="transmembrane region" description="Helical" evidence="1">
    <location>
        <begin position="43"/>
        <end position="65"/>
    </location>
</feature>
<feature type="transmembrane region" description="Helical" evidence="1">
    <location>
        <begin position="77"/>
        <end position="94"/>
    </location>
</feature>
<dbReference type="EMBL" id="KZ613866">
    <property type="protein sequence ID" value="PMD53909.1"/>
    <property type="molecule type" value="Genomic_DNA"/>
</dbReference>